<accession>A0A4R2J9H1</accession>
<gene>
    <name evidence="3" type="ORF">EV192_107386</name>
</gene>
<dbReference type="Proteomes" id="UP000295680">
    <property type="component" value="Unassembled WGS sequence"/>
</dbReference>
<keyword evidence="2" id="KW-1133">Transmembrane helix</keyword>
<dbReference type="EMBL" id="SLWS01000007">
    <property type="protein sequence ID" value="TCO55961.1"/>
    <property type="molecule type" value="Genomic_DNA"/>
</dbReference>
<evidence type="ECO:0000313" key="3">
    <source>
        <dbReference type="EMBL" id="TCO55961.1"/>
    </source>
</evidence>
<evidence type="ECO:0008006" key="5">
    <source>
        <dbReference type="Google" id="ProtNLM"/>
    </source>
</evidence>
<dbReference type="AlphaFoldDB" id="A0A4R2J9H1"/>
<keyword evidence="4" id="KW-1185">Reference proteome</keyword>
<name>A0A4R2J9H1_9PSEU</name>
<comment type="caution">
    <text evidence="3">The sequence shown here is derived from an EMBL/GenBank/DDBJ whole genome shotgun (WGS) entry which is preliminary data.</text>
</comment>
<protein>
    <recommendedName>
        <fullName evidence="5">2TM domain-containing protein</fullName>
    </recommendedName>
</protein>
<keyword evidence="2" id="KW-0812">Transmembrane</keyword>
<feature type="compositionally biased region" description="Polar residues" evidence="1">
    <location>
        <begin position="1"/>
        <end position="17"/>
    </location>
</feature>
<evidence type="ECO:0000256" key="1">
    <source>
        <dbReference type="SAM" id="MobiDB-lite"/>
    </source>
</evidence>
<sequence>MPPMPSTASVTTMNNDNDAARARHPFRTLVTDVVRPVRRDIDPTSRRRLVARQIVVLAGAAVTLVQVIVWLMIAILGGGLRAPWWLWTAVPVAIAVGVLTGIERFRTDRSE</sequence>
<feature type="region of interest" description="Disordered" evidence="1">
    <location>
        <begin position="1"/>
        <end position="21"/>
    </location>
</feature>
<reference evidence="3 4" key="1">
    <citation type="submission" date="2019-03" db="EMBL/GenBank/DDBJ databases">
        <title>Genomic Encyclopedia of Type Strains, Phase IV (KMG-IV): sequencing the most valuable type-strain genomes for metagenomic binning, comparative biology and taxonomic classification.</title>
        <authorList>
            <person name="Goeker M."/>
        </authorList>
    </citation>
    <scope>NUCLEOTIDE SEQUENCE [LARGE SCALE GENOMIC DNA]</scope>
    <source>
        <strain evidence="3 4">DSM 45934</strain>
    </source>
</reference>
<organism evidence="3 4">
    <name type="scientific">Actinocrispum wychmicini</name>
    <dbReference type="NCBI Taxonomy" id="1213861"/>
    <lineage>
        <taxon>Bacteria</taxon>
        <taxon>Bacillati</taxon>
        <taxon>Actinomycetota</taxon>
        <taxon>Actinomycetes</taxon>
        <taxon>Pseudonocardiales</taxon>
        <taxon>Pseudonocardiaceae</taxon>
        <taxon>Actinocrispum</taxon>
    </lineage>
</organism>
<proteinExistence type="predicted"/>
<keyword evidence="2" id="KW-0472">Membrane</keyword>
<evidence type="ECO:0000256" key="2">
    <source>
        <dbReference type="SAM" id="Phobius"/>
    </source>
</evidence>
<evidence type="ECO:0000313" key="4">
    <source>
        <dbReference type="Proteomes" id="UP000295680"/>
    </source>
</evidence>
<feature type="transmembrane region" description="Helical" evidence="2">
    <location>
        <begin position="84"/>
        <end position="102"/>
    </location>
</feature>
<feature type="transmembrane region" description="Helical" evidence="2">
    <location>
        <begin position="54"/>
        <end position="78"/>
    </location>
</feature>